<evidence type="ECO:0000256" key="9">
    <source>
        <dbReference type="ARBA" id="ARBA00049244"/>
    </source>
</evidence>
<evidence type="ECO:0000256" key="1">
    <source>
        <dbReference type="ARBA" id="ARBA00007705"/>
    </source>
</evidence>
<evidence type="ECO:0000256" key="8">
    <source>
        <dbReference type="ARBA" id="ARBA00023125"/>
    </source>
</evidence>
<dbReference type="Gene3D" id="3.30.70.370">
    <property type="match status" value="1"/>
</dbReference>
<evidence type="ECO:0000256" key="7">
    <source>
        <dbReference type="ARBA" id="ARBA00022932"/>
    </source>
</evidence>
<dbReference type="GO" id="GO:0003887">
    <property type="term" value="F:DNA-directed DNA polymerase activity"/>
    <property type="evidence" value="ECO:0007669"/>
    <property type="project" value="UniProtKB-KW"/>
</dbReference>
<evidence type="ECO:0000256" key="2">
    <source>
        <dbReference type="ARBA" id="ARBA00012417"/>
    </source>
</evidence>
<comment type="caution">
    <text evidence="11">The sequence shown here is derived from an EMBL/GenBank/DDBJ whole genome shotgun (WGS) entry which is preliminary data.</text>
</comment>
<feature type="domain" description="DNA-directed DNA polymerase family A palm" evidence="10">
    <location>
        <begin position="14"/>
        <end position="216"/>
    </location>
</feature>
<keyword evidence="7" id="KW-0239">DNA-directed DNA polymerase</keyword>
<dbReference type="EMBL" id="DRNO01000263">
    <property type="protein sequence ID" value="HFC03986.1"/>
    <property type="molecule type" value="Genomic_DNA"/>
</dbReference>
<dbReference type="SUPFAM" id="SSF56672">
    <property type="entry name" value="DNA/RNA polymerases"/>
    <property type="match status" value="1"/>
</dbReference>
<dbReference type="PROSITE" id="PS00447">
    <property type="entry name" value="DNA_POLYMERASE_A"/>
    <property type="match status" value="1"/>
</dbReference>
<dbReference type="InterPro" id="IPR001098">
    <property type="entry name" value="DNA-dir_DNA_pol_A_palm_dom"/>
</dbReference>
<dbReference type="EC" id="2.7.7.7" evidence="2"/>
<keyword evidence="5" id="KW-0548">Nucleotidyltransferase</keyword>
<reference evidence="11" key="1">
    <citation type="journal article" date="2020" name="mSystems">
        <title>Genome- and Community-Level Interaction Insights into Carbon Utilization and Element Cycling Functions of Hydrothermarchaeota in Hydrothermal Sediment.</title>
        <authorList>
            <person name="Zhou Z."/>
            <person name="Liu Y."/>
            <person name="Xu W."/>
            <person name="Pan J."/>
            <person name="Luo Z.H."/>
            <person name="Li M."/>
        </authorList>
    </citation>
    <scope>NUCLEOTIDE SEQUENCE [LARGE SCALE GENOMIC DNA]</scope>
    <source>
        <strain evidence="11">HyVt-513</strain>
    </source>
</reference>
<name>A0A7V2WM51_9BACT</name>
<protein>
    <recommendedName>
        <fullName evidence="3">DNA polymerase I</fullName>
        <ecNumber evidence="2">2.7.7.7</ecNumber>
    </recommendedName>
</protein>
<comment type="similarity">
    <text evidence="1">Belongs to the DNA polymerase type-A family.</text>
</comment>
<accession>A0A7V2WM51</accession>
<evidence type="ECO:0000259" key="10">
    <source>
        <dbReference type="SMART" id="SM00482"/>
    </source>
</evidence>
<dbReference type="InterPro" id="IPR043502">
    <property type="entry name" value="DNA/RNA_pol_sf"/>
</dbReference>
<dbReference type="GO" id="GO:0003677">
    <property type="term" value="F:DNA binding"/>
    <property type="evidence" value="ECO:0007669"/>
    <property type="project" value="UniProtKB-KW"/>
</dbReference>
<dbReference type="InterPro" id="IPR002298">
    <property type="entry name" value="DNA_polymerase_A"/>
</dbReference>
<dbReference type="AlphaFoldDB" id="A0A7V2WM51"/>
<dbReference type="InterPro" id="IPR019760">
    <property type="entry name" value="DNA-dir_DNA_pol_A_CS"/>
</dbReference>
<evidence type="ECO:0000313" key="11">
    <source>
        <dbReference type="EMBL" id="HFC03986.1"/>
    </source>
</evidence>
<keyword evidence="6" id="KW-0235">DNA replication</keyword>
<dbReference type="PANTHER" id="PTHR10133">
    <property type="entry name" value="DNA POLYMERASE I"/>
    <property type="match status" value="1"/>
</dbReference>
<dbReference type="PRINTS" id="PR00868">
    <property type="entry name" value="DNAPOLI"/>
</dbReference>
<organism evidence="11">
    <name type="scientific">Nitratifractor salsuginis</name>
    <dbReference type="NCBI Taxonomy" id="269261"/>
    <lineage>
        <taxon>Bacteria</taxon>
        <taxon>Pseudomonadati</taxon>
        <taxon>Campylobacterota</taxon>
        <taxon>Epsilonproteobacteria</taxon>
        <taxon>Campylobacterales</taxon>
        <taxon>Sulfurovaceae</taxon>
        <taxon>Nitratifractor</taxon>
    </lineage>
</organism>
<dbReference type="Gene3D" id="1.10.150.20">
    <property type="entry name" value="5' to 3' exonuclease, C-terminal subdomain"/>
    <property type="match status" value="1"/>
</dbReference>
<sequence length="252" mass="28510">DPNLQNIPVRSELGRRVRRAFVAEEGFRLISIDYSQIELRLLAHFSGDAALREAFAEDQDIHMATAIKLFGPEEAAAKRNFAKSINFGLLYGMGSRRLADELGISTREAKEIIEAYFAAFPTVKSYLESIQEQAKEQGYVETLLGRRRVFDYEGASGMMKAAILREAVNTVFQGSAADLIKLAMLEIDTLIREEALPAGMLLQIHDELIFEAEEAEAERIAERFRQMMERIYLLEVPLKCSVSIAESWDRLK</sequence>
<keyword evidence="4" id="KW-0808">Transferase</keyword>
<evidence type="ECO:0000256" key="6">
    <source>
        <dbReference type="ARBA" id="ARBA00022705"/>
    </source>
</evidence>
<gene>
    <name evidence="11" type="ORF">ENJ74_03855</name>
</gene>
<keyword evidence="8" id="KW-0238">DNA-binding</keyword>
<dbReference type="Pfam" id="PF00476">
    <property type="entry name" value="DNA_pol_A"/>
    <property type="match status" value="1"/>
</dbReference>
<dbReference type="PANTHER" id="PTHR10133:SF27">
    <property type="entry name" value="DNA POLYMERASE NU"/>
    <property type="match status" value="1"/>
</dbReference>
<dbReference type="GO" id="GO:0006302">
    <property type="term" value="P:double-strand break repair"/>
    <property type="evidence" value="ECO:0007669"/>
    <property type="project" value="TreeGrafter"/>
</dbReference>
<proteinExistence type="inferred from homology"/>
<evidence type="ECO:0000256" key="5">
    <source>
        <dbReference type="ARBA" id="ARBA00022695"/>
    </source>
</evidence>
<dbReference type="FunFam" id="1.10.150.20:FF:000002">
    <property type="entry name" value="DNA polymerase I"/>
    <property type="match status" value="1"/>
</dbReference>
<evidence type="ECO:0000256" key="4">
    <source>
        <dbReference type="ARBA" id="ARBA00022679"/>
    </source>
</evidence>
<dbReference type="SMART" id="SM00482">
    <property type="entry name" value="POLAc"/>
    <property type="match status" value="1"/>
</dbReference>
<dbReference type="GO" id="GO:0006261">
    <property type="term" value="P:DNA-templated DNA replication"/>
    <property type="evidence" value="ECO:0007669"/>
    <property type="project" value="InterPro"/>
</dbReference>
<evidence type="ECO:0000256" key="3">
    <source>
        <dbReference type="ARBA" id="ARBA00020311"/>
    </source>
</evidence>
<dbReference type="Proteomes" id="UP000885722">
    <property type="component" value="Unassembled WGS sequence"/>
</dbReference>
<feature type="non-terminal residue" evidence="11">
    <location>
        <position position="1"/>
    </location>
</feature>
<comment type="catalytic activity">
    <reaction evidence="9">
        <text>DNA(n) + a 2'-deoxyribonucleoside 5'-triphosphate = DNA(n+1) + diphosphate</text>
        <dbReference type="Rhea" id="RHEA:22508"/>
        <dbReference type="Rhea" id="RHEA-COMP:17339"/>
        <dbReference type="Rhea" id="RHEA-COMP:17340"/>
        <dbReference type="ChEBI" id="CHEBI:33019"/>
        <dbReference type="ChEBI" id="CHEBI:61560"/>
        <dbReference type="ChEBI" id="CHEBI:173112"/>
        <dbReference type="EC" id="2.7.7.7"/>
    </reaction>
</comment>